<accession>A0ABT2H9Q7</accession>
<protein>
    <recommendedName>
        <fullName evidence="3">Recombination activating protein 1</fullName>
    </recommendedName>
</protein>
<evidence type="ECO:0008006" key="3">
    <source>
        <dbReference type="Google" id="ProtNLM"/>
    </source>
</evidence>
<keyword evidence="2" id="KW-1185">Reference proteome</keyword>
<reference evidence="1" key="1">
    <citation type="submission" date="2022-08" db="EMBL/GenBank/DDBJ databases">
        <authorList>
            <person name="Deng Y."/>
            <person name="Han X.-F."/>
            <person name="Zhang Y.-Q."/>
        </authorList>
    </citation>
    <scope>NUCLEOTIDE SEQUENCE</scope>
    <source>
        <strain evidence="1">CPCC 203386</strain>
    </source>
</reference>
<evidence type="ECO:0000313" key="2">
    <source>
        <dbReference type="Proteomes" id="UP001165586"/>
    </source>
</evidence>
<dbReference type="RefSeq" id="WP_259542735.1">
    <property type="nucleotide sequence ID" value="NZ_JANLCJ010000106.1"/>
</dbReference>
<name>A0ABT2H9Q7_9MICO</name>
<gene>
    <name evidence="1" type="ORF">N1032_23345</name>
</gene>
<dbReference type="EMBL" id="JANLCJ010000106">
    <property type="protein sequence ID" value="MCS5736669.1"/>
    <property type="molecule type" value="Genomic_DNA"/>
</dbReference>
<evidence type="ECO:0000313" key="1">
    <source>
        <dbReference type="EMBL" id="MCS5736669.1"/>
    </source>
</evidence>
<feature type="non-terminal residue" evidence="1">
    <location>
        <position position="1"/>
    </location>
</feature>
<organism evidence="1 2">
    <name type="scientific">Herbiconiux daphne</name>
    <dbReference type="NCBI Taxonomy" id="2970914"/>
    <lineage>
        <taxon>Bacteria</taxon>
        <taxon>Bacillati</taxon>
        <taxon>Actinomycetota</taxon>
        <taxon>Actinomycetes</taxon>
        <taxon>Micrococcales</taxon>
        <taxon>Microbacteriaceae</taxon>
        <taxon>Herbiconiux</taxon>
    </lineage>
</organism>
<comment type="caution">
    <text evidence="1">The sequence shown here is derived from an EMBL/GenBank/DDBJ whole genome shotgun (WGS) entry which is preliminary data.</text>
</comment>
<dbReference type="Proteomes" id="UP001165586">
    <property type="component" value="Unassembled WGS sequence"/>
</dbReference>
<proteinExistence type="predicted"/>
<sequence>ESSVDGVCVVCHNAGRHVSLLPKATPVTEPVKKRDILVLRRTLKNNMKVTRPQWLKMNECWCCKGRIAWEDAETASFMGGRVVCSPCDKELEEDRLPKTRKR</sequence>